<dbReference type="CDD" id="cd18966">
    <property type="entry name" value="chromodomain"/>
    <property type="match status" value="1"/>
</dbReference>
<comment type="caution">
    <text evidence="6">The sequence shown here is derived from an EMBL/GenBank/DDBJ whole genome shotgun (WGS) entry which is preliminary data.</text>
</comment>
<feature type="region of interest" description="Disordered" evidence="5">
    <location>
        <begin position="1"/>
        <end position="23"/>
    </location>
</feature>
<evidence type="ECO:0000256" key="5">
    <source>
        <dbReference type="SAM" id="MobiDB-lite"/>
    </source>
</evidence>
<dbReference type="GO" id="GO:0006338">
    <property type="term" value="P:chromatin remodeling"/>
    <property type="evidence" value="ECO:0007669"/>
    <property type="project" value="UniProtKB-ARBA"/>
</dbReference>
<dbReference type="AlphaFoldDB" id="A0A5M3YUZ4"/>
<keyword evidence="7" id="KW-1185">Reference proteome</keyword>
<gene>
    <name evidence="6" type="ORF">ATEIFO6365_0004087200</name>
</gene>
<dbReference type="Proteomes" id="UP000452235">
    <property type="component" value="Unassembled WGS sequence"/>
</dbReference>
<evidence type="ECO:0000313" key="7">
    <source>
        <dbReference type="Proteomes" id="UP000452235"/>
    </source>
</evidence>
<dbReference type="OrthoDB" id="1918685at2759"/>
<proteinExistence type="predicted"/>
<dbReference type="InterPro" id="IPR016197">
    <property type="entry name" value="Chromo-like_dom_sf"/>
</dbReference>
<feature type="compositionally biased region" description="Polar residues" evidence="5">
    <location>
        <begin position="144"/>
        <end position="153"/>
    </location>
</feature>
<dbReference type="GO" id="GO:0005634">
    <property type="term" value="C:nucleus"/>
    <property type="evidence" value="ECO:0007669"/>
    <property type="project" value="UniProtKB-SubCell"/>
</dbReference>
<evidence type="ECO:0000256" key="4">
    <source>
        <dbReference type="SAM" id="Coils"/>
    </source>
</evidence>
<feature type="region of interest" description="Disordered" evidence="5">
    <location>
        <begin position="259"/>
        <end position="290"/>
    </location>
</feature>
<dbReference type="Pfam" id="PF00385">
    <property type="entry name" value="Chromo"/>
    <property type="match status" value="1"/>
</dbReference>
<evidence type="ECO:0000256" key="2">
    <source>
        <dbReference type="ARBA" id="ARBA00011353"/>
    </source>
</evidence>
<comment type="subcellular location">
    <subcellularLocation>
        <location evidence="1">Nucleus</location>
    </subcellularLocation>
</comment>
<dbReference type="PANTHER" id="PTHR22812">
    <property type="entry name" value="CHROMOBOX PROTEIN"/>
    <property type="match status" value="1"/>
</dbReference>
<dbReference type="InterPro" id="IPR023780">
    <property type="entry name" value="Chromo_domain"/>
</dbReference>
<keyword evidence="3" id="KW-0539">Nucleus</keyword>
<protein>
    <submittedName>
        <fullName evidence="6">Chromo domain protein Chp1p</fullName>
    </submittedName>
</protein>
<dbReference type="InterPro" id="IPR051219">
    <property type="entry name" value="Heterochromatin_chromo-domain"/>
</dbReference>
<feature type="region of interest" description="Disordered" evidence="5">
    <location>
        <begin position="144"/>
        <end position="237"/>
    </location>
</feature>
<accession>A0A5M3YUZ4</accession>
<dbReference type="InterPro" id="IPR000953">
    <property type="entry name" value="Chromo/chromo_shadow_dom"/>
</dbReference>
<organism evidence="6 7">
    <name type="scientific">Aspergillus terreus</name>
    <dbReference type="NCBI Taxonomy" id="33178"/>
    <lineage>
        <taxon>Eukaryota</taxon>
        <taxon>Fungi</taxon>
        <taxon>Dikarya</taxon>
        <taxon>Ascomycota</taxon>
        <taxon>Pezizomycotina</taxon>
        <taxon>Eurotiomycetes</taxon>
        <taxon>Eurotiomycetidae</taxon>
        <taxon>Eurotiales</taxon>
        <taxon>Aspergillaceae</taxon>
        <taxon>Aspergillus</taxon>
        <taxon>Aspergillus subgen. Circumdati</taxon>
    </lineage>
</organism>
<dbReference type="PROSITE" id="PS50013">
    <property type="entry name" value="CHROMO_2"/>
    <property type="match status" value="1"/>
</dbReference>
<evidence type="ECO:0000313" key="6">
    <source>
        <dbReference type="EMBL" id="GFF15753.1"/>
    </source>
</evidence>
<feature type="compositionally biased region" description="Basic and acidic residues" evidence="5">
    <location>
        <begin position="219"/>
        <end position="229"/>
    </location>
</feature>
<dbReference type="SMART" id="SM00298">
    <property type="entry name" value="CHROMO"/>
    <property type="match status" value="1"/>
</dbReference>
<feature type="region of interest" description="Disordered" evidence="5">
    <location>
        <begin position="875"/>
        <end position="928"/>
    </location>
</feature>
<feature type="compositionally biased region" description="Low complexity" evidence="5">
    <location>
        <begin position="9"/>
        <end position="18"/>
    </location>
</feature>
<dbReference type="VEuPathDB" id="FungiDB:ATEG_04875"/>
<dbReference type="EMBL" id="BLJY01000004">
    <property type="protein sequence ID" value="GFF15753.1"/>
    <property type="molecule type" value="Genomic_DNA"/>
</dbReference>
<comment type="subunit">
    <text evidence="2">Component of the NuA4 histone acetyltransferase complex.</text>
</comment>
<feature type="region of interest" description="Disordered" evidence="5">
    <location>
        <begin position="445"/>
        <end position="545"/>
    </location>
</feature>
<reference evidence="6 7" key="1">
    <citation type="submission" date="2020-01" db="EMBL/GenBank/DDBJ databases">
        <title>Aspergillus terreus IFO 6365 whole genome shotgun sequence.</title>
        <authorList>
            <person name="Kanamasa S."/>
            <person name="Takahashi H."/>
        </authorList>
    </citation>
    <scope>NUCLEOTIDE SEQUENCE [LARGE SCALE GENOMIC DNA]</scope>
    <source>
        <strain evidence="6 7">IFO 6365</strain>
    </source>
</reference>
<evidence type="ECO:0000256" key="3">
    <source>
        <dbReference type="ARBA" id="ARBA00023242"/>
    </source>
</evidence>
<feature type="compositionally biased region" description="Basic and acidic residues" evidence="5">
    <location>
        <begin position="160"/>
        <end position="169"/>
    </location>
</feature>
<evidence type="ECO:0000256" key="1">
    <source>
        <dbReference type="ARBA" id="ARBA00004123"/>
    </source>
</evidence>
<sequence length="928" mass="105104">MAQADSDDSISVTSTVLSEEQSEYEVDTILAEDNSGNETYYLVKWLGYPEERCTWEPADSFSTEETLRDWAAKKRSIADGKLNPFDTDAWQARVEALEAQKQERKRRRQAKRRRLGLLSAGIAPVGVAPISGASKVNVLSTKVNTEAGTSNKRTVPESPVHGREREQKRVSLTIPSRPRQKPPPVLFGNSNSRPAPGPARAQRPHNPDSFKRFNLSTQRRYEKAKKDEPPPNTGQLEMFRPSEFPARSGANLAALGSRGLRRPEGSAAQVSPRAPTVDTQAGPQLCRTPLTPTPEQVLANRTHSGTFQEGDLVLTRNEYTDNQTLTLDRLVKSKRPTPQLNIWFQHLSTLADYQIQCDSSRNDVICNGWVEGFDHTEPSIYRFAKELMQKNLVAIACPDSPSHDAYLLYPPETRDFGFLGRHAKEPPDFSLRIAVKRSRDFFEQPHLPAEAPRTPSMIQTAPPDKLSHSSNRPEPPRRQLSDDVLFGTAPPNNAVEPSRSDRQGLAEQQPKAMRSNAPVTSPEYDISSGGEPMDISDDDEQSLAVSSKPVMPLSNAPENAREVANEMFLQMFGVTFEMLATVDGNPKSPYSDCFYIMLPKDPSAAKEWEILRGFLKANGALVYSNIIDDDWDKFLRISPGVILVHDSHMCQFSEPWFKELTRRSSWRYSLSNTPGQANFQRLFPMGGVILITEDFMIRRPEGILIFLDYFYCMYFKGRYPGTWKVMFRPDVLNWLMALYEKDKGPVWLALYWAIMRLNKSTSTDLPDGISNSLSESAVISLRSIPHYGFRTEEHNPDIPKGLSQEQRNADHLVELFAGWALLNCHRFRKFYVLTHVPPLERWNSWCHIGPIIFGEKQLMKEFKIKHKYHWDRLRGQNSTGDSEQQQAHTPFEPRTPKTPAKAPSHPDGTTPADPQRRATSRNYPQPYQ</sequence>
<keyword evidence="4" id="KW-0175">Coiled coil</keyword>
<feature type="compositionally biased region" description="Polar residues" evidence="5">
    <location>
        <begin position="875"/>
        <end position="888"/>
    </location>
</feature>
<feature type="coiled-coil region" evidence="4">
    <location>
        <begin position="87"/>
        <end position="114"/>
    </location>
</feature>
<name>A0A5M3YUZ4_ASPTE</name>
<dbReference type="SUPFAM" id="SSF54160">
    <property type="entry name" value="Chromo domain-like"/>
    <property type="match status" value="1"/>
</dbReference>
<dbReference type="Gene3D" id="2.40.50.40">
    <property type="match status" value="1"/>
</dbReference>